<dbReference type="PANTHER" id="PTHR43057:SF1">
    <property type="entry name" value="ARSENICAL-RESISTANCE PROTEIN 3"/>
    <property type="match status" value="1"/>
</dbReference>
<dbReference type="EMBL" id="CAUYUE010000004">
    <property type="protein sequence ID" value="CAK0768907.1"/>
    <property type="molecule type" value="Genomic_DNA"/>
</dbReference>
<dbReference type="NCBIfam" id="TIGR00832">
    <property type="entry name" value="acr3"/>
    <property type="match status" value="1"/>
</dbReference>
<dbReference type="GO" id="GO:0046685">
    <property type="term" value="P:response to arsenic-containing substance"/>
    <property type="evidence" value="ECO:0007669"/>
    <property type="project" value="UniProtKB-KW"/>
</dbReference>
<reference evidence="11 12" key="1">
    <citation type="submission" date="2023-10" db="EMBL/GenBank/DDBJ databases">
        <authorList>
            <person name="Maclean D."/>
            <person name="Macfadyen A."/>
        </authorList>
    </citation>
    <scope>NUCLEOTIDE SEQUENCE [LARGE SCALE GENOMIC DNA]</scope>
</reference>
<evidence type="ECO:0000256" key="6">
    <source>
        <dbReference type="ARBA" id="ARBA00022849"/>
    </source>
</evidence>
<feature type="transmembrane region" description="Helical" evidence="10">
    <location>
        <begin position="71"/>
        <end position="90"/>
    </location>
</feature>
<keyword evidence="5 9" id="KW-0812">Transmembrane</keyword>
<feature type="transmembrane region" description="Helical" evidence="10">
    <location>
        <begin position="244"/>
        <end position="267"/>
    </location>
</feature>
<evidence type="ECO:0000256" key="4">
    <source>
        <dbReference type="ARBA" id="ARBA00022475"/>
    </source>
</evidence>
<comment type="similarity">
    <text evidence="2 9">Belongs to the arsenical resistance-3 (ACR3) (TC 2.A.59) family.</text>
</comment>
<keyword evidence="8 9" id="KW-0472">Membrane</keyword>
<keyword evidence="12" id="KW-1185">Reference proteome</keyword>
<gene>
    <name evidence="11" type="ORF">CVIRNUC_003612</name>
</gene>
<feature type="transmembrane region" description="Helical" evidence="10">
    <location>
        <begin position="171"/>
        <end position="190"/>
    </location>
</feature>
<comment type="caution">
    <text evidence="11">The sequence shown here is derived from an EMBL/GenBank/DDBJ whole genome shotgun (WGS) entry which is preliminary data.</text>
</comment>
<feature type="transmembrane region" description="Helical" evidence="10">
    <location>
        <begin position="142"/>
        <end position="165"/>
    </location>
</feature>
<keyword evidence="6" id="KW-0059">Arsenical resistance</keyword>
<dbReference type="AlphaFoldDB" id="A0AAV1I0A7"/>
<evidence type="ECO:0000256" key="3">
    <source>
        <dbReference type="ARBA" id="ARBA00022448"/>
    </source>
</evidence>
<organism evidence="11 12">
    <name type="scientific">Coccomyxa viridis</name>
    <dbReference type="NCBI Taxonomy" id="1274662"/>
    <lineage>
        <taxon>Eukaryota</taxon>
        <taxon>Viridiplantae</taxon>
        <taxon>Chlorophyta</taxon>
        <taxon>core chlorophytes</taxon>
        <taxon>Trebouxiophyceae</taxon>
        <taxon>Trebouxiophyceae incertae sedis</taxon>
        <taxon>Coccomyxaceae</taxon>
        <taxon>Coccomyxa</taxon>
    </lineage>
</organism>
<feature type="transmembrane region" description="Helical" evidence="10">
    <location>
        <begin position="202"/>
        <end position="224"/>
    </location>
</feature>
<dbReference type="Pfam" id="PF01758">
    <property type="entry name" value="SBF"/>
    <property type="match status" value="1"/>
</dbReference>
<proteinExistence type="inferred from homology"/>
<keyword evidence="3 9" id="KW-0813">Transport</keyword>
<dbReference type="InterPro" id="IPR002657">
    <property type="entry name" value="BilAc:Na_symport/Acr3"/>
</dbReference>
<dbReference type="InterPro" id="IPR038770">
    <property type="entry name" value="Na+/solute_symporter_sf"/>
</dbReference>
<evidence type="ECO:0000313" key="11">
    <source>
        <dbReference type="EMBL" id="CAK0768907.1"/>
    </source>
</evidence>
<protein>
    <recommendedName>
        <fullName evidence="13">Arsenite transporter</fullName>
    </recommendedName>
</protein>
<dbReference type="PIRSF" id="PIRSF005508">
    <property type="entry name" value="Acr3"/>
    <property type="match status" value="1"/>
</dbReference>
<feature type="transmembrane region" description="Helical" evidence="10">
    <location>
        <begin position="376"/>
        <end position="399"/>
    </location>
</feature>
<feature type="transmembrane region" description="Helical" evidence="10">
    <location>
        <begin position="102"/>
        <end position="121"/>
    </location>
</feature>
<feature type="transmembrane region" description="Helical" evidence="10">
    <location>
        <begin position="321"/>
        <end position="342"/>
    </location>
</feature>
<sequence length="407" mass="45200">MPDETPSFKLFSGKKYIMDCKDGNDCHILHRCSAGGKGGPLEIDANKQVTDGSSDVTAIGLIKSLSFLDRFLALWIVLAMIVGVVCGYFIKGLPQAFSVVDIQGTSLPIAFGLWFMMWPVLSKVRYEMIFKMFKQRSLWFQLTVSLVLNWIVGPLLMTGLAWATLPDLDHYRNGVIMVGLARCIAMVLIWNQLAAGHPEFCAILVAVNSILQIILYAPLALFYLKVVSHQYTGAGEFDLKFWDILRSVLIFLGIPLLAAIITRYSLIALKGREWYDKKFMPLFGPLALVALIYTIWVMFALQGHQVIENIGSVFRVAVPMLLYFTIMWVGTILFCRAVGVSYEKAVTQAFTASSNNFELAIAVATAVFGITSPEALAATVGPLIEVPVLLALSYVALWLHKKLKWAK</sequence>
<feature type="transmembrane region" description="Helical" evidence="10">
    <location>
        <begin position="349"/>
        <end position="370"/>
    </location>
</feature>
<evidence type="ECO:0000256" key="7">
    <source>
        <dbReference type="ARBA" id="ARBA00022989"/>
    </source>
</evidence>
<evidence type="ECO:0000256" key="8">
    <source>
        <dbReference type="ARBA" id="ARBA00023136"/>
    </source>
</evidence>
<evidence type="ECO:0000256" key="9">
    <source>
        <dbReference type="PIRNR" id="PIRNR005508"/>
    </source>
</evidence>
<evidence type="ECO:0000256" key="2">
    <source>
        <dbReference type="ARBA" id="ARBA00010110"/>
    </source>
</evidence>
<evidence type="ECO:0000313" key="12">
    <source>
        <dbReference type="Proteomes" id="UP001314263"/>
    </source>
</evidence>
<name>A0AAV1I0A7_9CHLO</name>
<dbReference type="GO" id="GO:0015104">
    <property type="term" value="F:antimonite transmembrane transporter activity"/>
    <property type="evidence" value="ECO:0007669"/>
    <property type="project" value="TreeGrafter"/>
</dbReference>
<evidence type="ECO:0000256" key="10">
    <source>
        <dbReference type="SAM" id="Phobius"/>
    </source>
</evidence>
<keyword evidence="7 9" id="KW-1133">Transmembrane helix</keyword>
<dbReference type="GO" id="GO:0005886">
    <property type="term" value="C:plasma membrane"/>
    <property type="evidence" value="ECO:0007669"/>
    <property type="project" value="UniProtKB-SubCell"/>
</dbReference>
<accession>A0AAV1I0A7</accession>
<evidence type="ECO:0000256" key="1">
    <source>
        <dbReference type="ARBA" id="ARBA00004651"/>
    </source>
</evidence>
<dbReference type="GO" id="GO:0015297">
    <property type="term" value="F:antiporter activity"/>
    <property type="evidence" value="ECO:0007669"/>
    <property type="project" value="UniProtKB-UniRule"/>
</dbReference>
<evidence type="ECO:0008006" key="13">
    <source>
        <dbReference type="Google" id="ProtNLM"/>
    </source>
</evidence>
<dbReference type="InterPro" id="IPR004706">
    <property type="entry name" value="Arsenical-R_Acr3"/>
</dbReference>
<keyword evidence="4 9" id="KW-1003">Cell membrane</keyword>
<dbReference type="Proteomes" id="UP001314263">
    <property type="component" value="Unassembled WGS sequence"/>
</dbReference>
<dbReference type="FunFam" id="1.20.1530.20:FF:000009">
    <property type="entry name" value="Arsenite transporter, ACR3 family"/>
    <property type="match status" value="1"/>
</dbReference>
<dbReference type="PANTHER" id="PTHR43057">
    <property type="entry name" value="ARSENITE EFFLUX TRANSPORTER"/>
    <property type="match status" value="1"/>
</dbReference>
<evidence type="ECO:0000256" key="5">
    <source>
        <dbReference type="ARBA" id="ARBA00022692"/>
    </source>
</evidence>
<comment type="subcellular location">
    <subcellularLocation>
        <location evidence="1 9">Cell membrane</location>
        <topology evidence="1 9">Multi-pass membrane protein</topology>
    </subcellularLocation>
</comment>
<dbReference type="Gene3D" id="1.20.1530.20">
    <property type="match status" value="1"/>
</dbReference>
<feature type="transmembrane region" description="Helical" evidence="10">
    <location>
        <begin position="279"/>
        <end position="301"/>
    </location>
</feature>
<dbReference type="GO" id="GO:0015105">
    <property type="term" value="F:arsenite transmembrane transporter activity"/>
    <property type="evidence" value="ECO:0007669"/>
    <property type="project" value="TreeGrafter"/>
</dbReference>